<reference evidence="2" key="1">
    <citation type="journal article" date="2019" name="Int. J. Syst. Evol. Microbiol.">
        <title>The Global Catalogue of Microorganisms (GCM) 10K type strain sequencing project: providing services to taxonomists for standard genome sequencing and annotation.</title>
        <authorList>
            <consortium name="The Broad Institute Genomics Platform"/>
            <consortium name="The Broad Institute Genome Sequencing Center for Infectious Disease"/>
            <person name="Wu L."/>
            <person name="Ma J."/>
        </authorList>
    </citation>
    <scope>NUCLEOTIDE SEQUENCE [LARGE SCALE GENOMIC DNA]</scope>
    <source>
        <strain evidence="2">CECT 8482</strain>
    </source>
</reference>
<comment type="caution">
    <text evidence="1">The sequence shown here is derived from an EMBL/GenBank/DDBJ whole genome shotgun (WGS) entry which is preliminary data.</text>
</comment>
<keyword evidence="2" id="KW-1185">Reference proteome</keyword>
<organism evidence="1 2">
    <name type="scientific">Paracoccus cavernae</name>
    <dbReference type="NCBI Taxonomy" id="1571207"/>
    <lineage>
        <taxon>Bacteria</taxon>
        <taxon>Pseudomonadati</taxon>
        <taxon>Pseudomonadota</taxon>
        <taxon>Alphaproteobacteria</taxon>
        <taxon>Rhodobacterales</taxon>
        <taxon>Paracoccaceae</taxon>
        <taxon>Paracoccus</taxon>
    </lineage>
</organism>
<proteinExistence type="predicted"/>
<evidence type="ECO:0000313" key="1">
    <source>
        <dbReference type="EMBL" id="MDN3712118.1"/>
    </source>
</evidence>
<gene>
    <name evidence="1" type="ORF">QWZ10_10505</name>
</gene>
<name>A0ABT8D876_9RHOB</name>
<evidence type="ECO:0008006" key="3">
    <source>
        <dbReference type="Google" id="ProtNLM"/>
    </source>
</evidence>
<accession>A0ABT8D876</accession>
<sequence length="100" mass="10314">MNVGRITWTLVDVATGNRTGQLMLGVIHGGTMVNAIRLTGYSVQLLVPPKLPVFTVANAPAAGPAGAGSMIYVSNESGGATPAFSDGTTWRRVSDRAVIS</sequence>
<dbReference type="EMBL" id="JAUFRC010000001">
    <property type="protein sequence ID" value="MDN3712118.1"/>
    <property type="molecule type" value="Genomic_DNA"/>
</dbReference>
<evidence type="ECO:0000313" key="2">
    <source>
        <dbReference type="Proteomes" id="UP001243846"/>
    </source>
</evidence>
<dbReference type="Proteomes" id="UP001243846">
    <property type="component" value="Unassembled WGS sequence"/>
</dbReference>
<protein>
    <recommendedName>
        <fullName evidence="3">DUF2793 domain-containing protein</fullName>
    </recommendedName>
</protein>
<dbReference type="RefSeq" id="WP_377683646.1">
    <property type="nucleotide sequence ID" value="NZ_JBHMDZ010000002.1"/>
</dbReference>